<sequence>MPSVSEQQIIDVEERLRLAMLSSDVEALDELISADVIFTSHLGQVVSKQDDLAFHRAGVFKFQTIKPSERKIKFIEGLAIVSVRVQLTGIFGESPFTDDLRYTRIWCRRSSGTWQIVAGHSSAVQEKSFF</sequence>
<dbReference type="RefSeq" id="WP_169263562.1">
    <property type="nucleotide sequence ID" value="NZ_CAWOXK010000001.1"/>
</dbReference>
<dbReference type="Pfam" id="PF14534">
    <property type="entry name" value="DUF4440"/>
    <property type="match status" value="1"/>
</dbReference>
<protein>
    <submittedName>
        <fullName evidence="2">Nuclear transport factor 2 family protein</fullName>
    </submittedName>
</protein>
<dbReference type="InterPro" id="IPR027843">
    <property type="entry name" value="DUF4440"/>
</dbReference>
<gene>
    <name evidence="2" type="ORF">DP114_10705</name>
</gene>
<dbReference type="SUPFAM" id="SSF54427">
    <property type="entry name" value="NTF2-like"/>
    <property type="match status" value="1"/>
</dbReference>
<dbReference type="KEGG" id="bsen:DP114_10705"/>
<evidence type="ECO:0000313" key="2">
    <source>
        <dbReference type="EMBL" id="QDL08306.1"/>
    </source>
</evidence>
<reference evidence="2 3" key="1">
    <citation type="submission" date="2018-06" db="EMBL/GenBank/DDBJ databases">
        <title>Comparative genomics of Brasilonema spp. strains.</title>
        <authorList>
            <person name="Alvarenga D.O."/>
            <person name="Fiore M.F."/>
            <person name="Varani A.M."/>
        </authorList>
    </citation>
    <scope>NUCLEOTIDE SEQUENCE [LARGE SCALE GENOMIC DNA]</scope>
    <source>
        <strain evidence="2 3">CENA114</strain>
    </source>
</reference>
<dbReference type="InterPro" id="IPR032710">
    <property type="entry name" value="NTF2-like_dom_sf"/>
</dbReference>
<dbReference type="Gene3D" id="3.10.450.50">
    <property type="match status" value="1"/>
</dbReference>
<evidence type="ECO:0000259" key="1">
    <source>
        <dbReference type="Pfam" id="PF14534"/>
    </source>
</evidence>
<dbReference type="Proteomes" id="UP000503129">
    <property type="component" value="Chromosome"/>
</dbReference>
<dbReference type="EMBL" id="CP030118">
    <property type="protein sequence ID" value="QDL08306.1"/>
    <property type="molecule type" value="Genomic_DNA"/>
</dbReference>
<dbReference type="AlphaFoldDB" id="A0A856MH68"/>
<feature type="domain" description="DUF4440" evidence="1">
    <location>
        <begin position="9"/>
        <end position="116"/>
    </location>
</feature>
<evidence type="ECO:0000313" key="3">
    <source>
        <dbReference type="Proteomes" id="UP000503129"/>
    </source>
</evidence>
<proteinExistence type="predicted"/>
<keyword evidence="3" id="KW-1185">Reference proteome</keyword>
<accession>A0A856MH68</accession>
<organism evidence="2 3">
    <name type="scientific">Brasilonema sennae CENA114</name>
    <dbReference type="NCBI Taxonomy" id="415709"/>
    <lineage>
        <taxon>Bacteria</taxon>
        <taxon>Bacillati</taxon>
        <taxon>Cyanobacteriota</taxon>
        <taxon>Cyanophyceae</taxon>
        <taxon>Nostocales</taxon>
        <taxon>Scytonemataceae</taxon>
        <taxon>Brasilonema</taxon>
        <taxon>Bromeliae group (in: Brasilonema)</taxon>
    </lineage>
</organism>
<name>A0A856MH68_9CYAN</name>